<sequence length="415" mass="48122">MFSSPLLTSNFQFNNFGNPKSHDISINRNFAKNSEPLKTDRKVLRGCILYEFNQGSTVTNAYERFCTAVGADVIGFREFDFWFHGLGNKSLSLNSEIEFDSKTSPLSKMPVEIFKEVLNHGDITDRMVLRKVSRHLRTIIDNANSNFESIRLDICPSFAVLDIDEDHSVKYQNNNGDSMLEAGEFVKTKKEVDYFELALHDMTGHLKNVKSHLNSLRLGVPQEISPFGPSCCLNKEERKICIEKIENKLKTENTKFNVKKFVIRGFSFHQVATLLPYFKEKVLEEIHLEMYNTEMEEESTEVLFNLDQWKNAKILEIKWNVNLPIPVEHYSHFSRFHISTTDFTINDAIKIRDELIKRDTFISGYVKAPIQNPKEIAQIFKPNNEDGFGTFMYTNDSSEFLIDFDFNHFEIGKKR</sequence>
<dbReference type="InterPro" id="IPR001810">
    <property type="entry name" value="F-box_dom"/>
</dbReference>
<dbReference type="Pfam" id="PF01827">
    <property type="entry name" value="FTH"/>
    <property type="match status" value="1"/>
</dbReference>
<dbReference type="Pfam" id="PF00646">
    <property type="entry name" value="F-box"/>
    <property type="match status" value="1"/>
</dbReference>
<dbReference type="AGR" id="WB:WBGene00021178"/>
<dbReference type="CDD" id="cd22150">
    <property type="entry name" value="F-box_CeFBXA-like"/>
    <property type="match status" value="1"/>
</dbReference>
<dbReference type="WormBase" id="Y9C9A.8">
    <property type="protein sequence ID" value="CE49445"/>
    <property type="gene ID" value="WBGene00021178"/>
</dbReference>
<proteinExistence type="predicted"/>
<dbReference type="InterPro" id="IPR040161">
    <property type="entry name" value="FB224"/>
</dbReference>
<protein>
    <submittedName>
        <fullName evidence="2">F-box domain-containing protein</fullName>
    </submittedName>
</protein>
<dbReference type="InParanoid" id="Q9N2T3"/>
<dbReference type="GeneID" id="177261"/>
<dbReference type="CTD" id="177261"/>
<dbReference type="FunCoup" id="Q9N2T3">
    <property type="interactions" value="12"/>
</dbReference>
<dbReference type="PANTHER" id="PTHR23015:SF4">
    <property type="entry name" value="DUF38 DOMAIN-CONTAINING PROTEIN-RELATED"/>
    <property type="match status" value="1"/>
</dbReference>
<keyword evidence="3" id="KW-1185">Reference proteome</keyword>
<reference evidence="2 3" key="1">
    <citation type="journal article" date="1998" name="Science">
        <title>Genome sequence of the nematode C. elegans: a platform for investigating biology.</title>
        <authorList>
            <consortium name="The C. elegans sequencing consortium"/>
            <person name="Sulson J.E."/>
            <person name="Waterston R."/>
        </authorList>
    </citation>
    <scope>NUCLEOTIDE SEQUENCE [LARGE SCALE GENOMIC DNA]</scope>
    <source>
        <strain evidence="2 3">Bristol N2</strain>
    </source>
</reference>
<dbReference type="InterPro" id="IPR041426">
    <property type="entry name" value="Mos1_HTH"/>
</dbReference>
<dbReference type="STRING" id="6239.Y9C9A.8.1"/>
<dbReference type="AlphaFoldDB" id="Q9N2T3"/>
<dbReference type="OrthoDB" id="616263at2759"/>
<dbReference type="PANTHER" id="PTHR23015">
    <property type="entry name" value="UNCHARACTERIZED C.ELEGANS PROTEIN"/>
    <property type="match status" value="1"/>
</dbReference>
<evidence type="ECO:0000313" key="4">
    <source>
        <dbReference type="WormBase" id="Y9C9A.8"/>
    </source>
</evidence>
<evidence type="ECO:0000313" key="3">
    <source>
        <dbReference type="Proteomes" id="UP000001940"/>
    </source>
</evidence>
<dbReference type="Pfam" id="PF17906">
    <property type="entry name" value="HTH_48"/>
    <property type="match status" value="1"/>
</dbReference>
<dbReference type="RefSeq" id="NP_500676.3">
    <property type="nucleotide sequence ID" value="NM_068275.3"/>
</dbReference>
<accession>Q9N2T3</accession>
<dbReference type="SUPFAM" id="SSF81383">
    <property type="entry name" value="F-box domain"/>
    <property type="match status" value="1"/>
</dbReference>
<dbReference type="Bgee" id="WBGene00021178">
    <property type="expression patterns" value="Expressed in larva and 2 other cell types or tissues"/>
</dbReference>
<gene>
    <name evidence="2" type="ORF">CELE_Y9C9A.8</name>
    <name evidence="2 4" type="ORF">Y9C9A.8</name>
</gene>
<dbReference type="InterPro" id="IPR002900">
    <property type="entry name" value="DUF38/FTH_CAE_spp"/>
</dbReference>
<feature type="domain" description="F-box" evidence="1">
    <location>
        <begin position="103"/>
        <end position="150"/>
    </location>
</feature>
<dbReference type="PROSITE" id="PS50181">
    <property type="entry name" value="FBOX"/>
    <property type="match status" value="1"/>
</dbReference>
<evidence type="ECO:0000313" key="2">
    <source>
        <dbReference type="EMBL" id="CCD68692.3"/>
    </source>
</evidence>
<dbReference type="PeptideAtlas" id="Q9N2T3"/>
<dbReference type="Gene3D" id="1.10.10.1450">
    <property type="match status" value="1"/>
</dbReference>
<dbReference type="PaxDb" id="6239-Y9C9A.8"/>
<dbReference type="SMART" id="SM00256">
    <property type="entry name" value="FBOX"/>
    <property type="match status" value="1"/>
</dbReference>
<evidence type="ECO:0000259" key="1">
    <source>
        <dbReference type="PROSITE" id="PS50181"/>
    </source>
</evidence>
<dbReference type="Proteomes" id="UP000001940">
    <property type="component" value="Chromosome IV"/>
</dbReference>
<dbReference type="KEGG" id="cel:CELE_Y9C9A.8"/>
<name>Q9N2T3_CAEEL</name>
<dbReference type="OMA" id="MYNTEME"/>
<dbReference type="InterPro" id="IPR036047">
    <property type="entry name" value="F-box-like_dom_sf"/>
</dbReference>
<organism evidence="2 3">
    <name type="scientific">Caenorhabditis elegans</name>
    <dbReference type="NCBI Taxonomy" id="6239"/>
    <lineage>
        <taxon>Eukaryota</taxon>
        <taxon>Metazoa</taxon>
        <taxon>Ecdysozoa</taxon>
        <taxon>Nematoda</taxon>
        <taxon>Chromadorea</taxon>
        <taxon>Rhabditida</taxon>
        <taxon>Rhabditina</taxon>
        <taxon>Rhabditomorpha</taxon>
        <taxon>Rhabditoidea</taxon>
        <taxon>Rhabditidae</taxon>
        <taxon>Peloderinae</taxon>
        <taxon>Caenorhabditis</taxon>
    </lineage>
</organism>
<dbReference type="HOGENOM" id="CLU_030831_3_2_1"/>
<dbReference type="EMBL" id="BX284604">
    <property type="protein sequence ID" value="CCD68692.3"/>
    <property type="molecule type" value="Genomic_DNA"/>
</dbReference>
<dbReference type="UCSC" id="Y9C9A.8">
    <property type="organism name" value="c. elegans"/>
</dbReference>